<dbReference type="EMBL" id="CAKASE010000050">
    <property type="protein sequence ID" value="CAG9564161.1"/>
    <property type="molecule type" value="Genomic_DNA"/>
</dbReference>
<evidence type="ECO:0000313" key="2">
    <source>
        <dbReference type="Proteomes" id="UP000789524"/>
    </source>
</evidence>
<reference evidence="1" key="1">
    <citation type="submission" date="2021-09" db="EMBL/GenBank/DDBJ databases">
        <authorList>
            <person name="Martin H S."/>
        </authorList>
    </citation>
    <scope>NUCLEOTIDE SEQUENCE</scope>
</reference>
<dbReference type="AlphaFoldDB" id="A0A8J2QJQ6"/>
<accession>A0A8J2QJQ6</accession>
<name>A0A8J2QJQ6_9NEOP</name>
<proteinExistence type="predicted"/>
<sequence>MFFKILYVVLMLAVVTYGGYGNIAGSHRGGYKEYGY</sequence>
<keyword evidence="2" id="KW-1185">Reference proteome</keyword>
<protein>
    <submittedName>
        <fullName evidence="1">(African queen) hypothetical protein</fullName>
    </submittedName>
</protein>
<organism evidence="1 2">
    <name type="scientific">Danaus chrysippus</name>
    <name type="common">African queen</name>
    <dbReference type="NCBI Taxonomy" id="151541"/>
    <lineage>
        <taxon>Eukaryota</taxon>
        <taxon>Metazoa</taxon>
        <taxon>Ecdysozoa</taxon>
        <taxon>Arthropoda</taxon>
        <taxon>Hexapoda</taxon>
        <taxon>Insecta</taxon>
        <taxon>Pterygota</taxon>
        <taxon>Neoptera</taxon>
        <taxon>Endopterygota</taxon>
        <taxon>Lepidoptera</taxon>
        <taxon>Glossata</taxon>
        <taxon>Ditrysia</taxon>
        <taxon>Papilionoidea</taxon>
        <taxon>Nymphalidae</taxon>
        <taxon>Danainae</taxon>
        <taxon>Danaini</taxon>
        <taxon>Danaina</taxon>
        <taxon>Danaus</taxon>
        <taxon>Anosia</taxon>
    </lineage>
</organism>
<comment type="caution">
    <text evidence="1">The sequence shown here is derived from an EMBL/GenBank/DDBJ whole genome shotgun (WGS) entry which is preliminary data.</text>
</comment>
<dbReference type="Proteomes" id="UP000789524">
    <property type="component" value="Unassembled WGS sequence"/>
</dbReference>
<evidence type="ECO:0000313" key="1">
    <source>
        <dbReference type="EMBL" id="CAG9564161.1"/>
    </source>
</evidence>
<gene>
    <name evidence="1" type="ORF">DCHRY22_LOCUS5183</name>
</gene>